<proteinExistence type="predicted"/>
<evidence type="ECO:0000313" key="1">
    <source>
        <dbReference type="EMBL" id="KAI0089787.1"/>
    </source>
</evidence>
<dbReference type="Proteomes" id="UP001055072">
    <property type="component" value="Unassembled WGS sequence"/>
</dbReference>
<dbReference type="EMBL" id="MU274909">
    <property type="protein sequence ID" value="KAI0089787.1"/>
    <property type="molecule type" value="Genomic_DNA"/>
</dbReference>
<accession>A0ACB8U652</accession>
<name>A0ACB8U652_9APHY</name>
<evidence type="ECO:0000313" key="2">
    <source>
        <dbReference type="Proteomes" id="UP001055072"/>
    </source>
</evidence>
<reference evidence="1" key="1">
    <citation type="journal article" date="2021" name="Environ. Microbiol.">
        <title>Gene family expansions and transcriptome signatures uncover fungal adaptations to wood decay.</title>
        <authorList>
            <person name="Hage H."/>
            <person name="Miyauchi S."/>
            <person name="Viragh M."/>
            <person name="Drula E."/>
            <person name="Min B."/>
            <person name="Chaduli D."/>
            <person name="Navarro D."/>
            <person name="Favel A."/>
            <person name="Norest M."/>
            <person name="Lesage-Meessen L."/>
            <person name="Balint B."/>
            <person name="Merenyi Z."/>
            <person name="de Eugenio L."/>
            <person name="Morin E."/>
            <person name="Martinez A.T."/>
            <person name="Baldrian P."/>
            <person name="Stursova M."/>
            <person name="Martinez M.J."/>
            <person name="Novotny C."/>
            <person name="Magnuson J.K."/>
            <person name="Spatafora J.W."/>
            <person name="Maurice S."/>
            <person name="Pangilinan J."/>
            <person name="Andreopoulos W."/>
            <person name="LaButti K."/>
            <person name="Hundley H."/>
            <person name="Na H."/>
            <person name="Kuo A."/>
            <person name="Barry K."/>
            <person name="Lipzen A."/>
            <person name="Henrissat B."/>
            <person name="Riley R."/>
            <person name="Ahrendt S."/>
            <person name="Nagy L.G."/>
            <person name="Grigoriev I.V."/>
            <person name="Martin F."/>
            <person name="Rosso M.N."/>
        </authorList>
    </citation>
    <scope>NUCLEOTIDE SEQUENCE</scope>
    <source>
        <strain evidence="1">CBS 384.51</strain>
    </source>
</reference>
<organism evidence="1 2">
    <name type="scientific">Irpex rosettiformis</name>
    <dbReference type="NCBI Taxonomy" id="378272"/>
    <lineage>
        <taxon>Eukaryota</taxon>
        <taxon>Fungi</taxon>
        <taxon>Dikarya</taxon>
        <taxon>Basidiomycota</taxon>
        <taxon>Agaricomycotina</taxon>
        <taxon>Agaricomycetes</taxon>
        <taxon>Polyporales</taxon>
        <taxon>Irpicaceae</taxon>
        <taxon>Irpex</taxon>
    </lineage>
</organism>
<gene>
    <name evidence="1" type="ORF">BDY19DRAFT_992750</name>
</gene>
<keyword evidence="2" id="KW-1185">Reference proteome</keyword>
<comment type="caution">
    <text evidence="1">The sequence shown here is derived from an EMBL/GenBank/DDBJ whole genome shotgun (WGS) entry which is preliminary data.</text>
</comment>
<sequence>MRTIITLLCLAVLAILTPAALTNPPEQVDLSEWDLGEAFTSPNSLYICFGLPEIPMTYDCTYFVPPENTCESLPSSGWPLIEEIRSVSASPGMTCDWWIGPRCGESWSGAAAPPISSSFPTEFIHNPLIQAMGSSFRCYES</sequence>
<protein>
    <submittedName>
        <fullName evidence="1">Uncharacterized protein</fullName>
    </submittedName>
</protein>